<sequence>MDSNKDEGLKCLRIGKEAMEAGDKGRALKFLRMAQRLYPSAQVEEDLLLLLLTSMNEGRKRDSDKDSASDDKQTRKRNCDDVNSHLHRSNSTPSASAAAAAAAAEQQQIEVVQHIRRTRDYYQILGLSKDCTEDEVRKAYRKLSLKVHPDKNPTLGAEEAFKTVSKAFQVLSDGELRGKYDVYGPEEEEETQHIHRQQGRHTSSHYGGTAAPTTFYEDPVFDANDIFSAFFDMHQANGSFQRTHFVQTQVPQWNSAARGETHSSINLLGLLQLLPILILVIVTFFPFSQPVYSLTSVAPYQIQHKTKDREVRYYVKSHRFNKEYAPGSYARQQVEAQVEGEFKDILVQNCRMELGLQRWGQASATPYCNRLEQF</sequence>
<dbReference type="PROSITE" id="PS00636">
    <property type="entry name" value="DNAJ_1"/>
    <property type="match status" value="1"/>
</dbReference>
<dbReference type="PRINTS" id="PR00625">
    <property type="entry name" value="JDOMAIN"/>
</dbReference>
<protein>
    <recommendedName>
        <fullName evidence="8">J domain-containing protein</fullName>
    </recommendedName>
</protein>
<dbReference type="PROSITE" id="PS50076">
    <property type="entry name" value="DNAJ_2"/>
    <property type="match status" value="1"/>
</dbReference>
<dbReference type="SMART" id="SM00271">
    <property type="entry name" value="DnaJ"/>
    <property type="match status" value="1"/>
</dbReference>
<keyword evidence="3" id="KW-0256">Endoplasmic reticulum</keyword>
<dbReference type="InterPro" id="IPR015399">
    <property type="entry name" value="DUF1977_DnaJ-like"/>
</dbReference>
<gene>
    <name evidence="9" type="ORF">CSSPTR1EN2_LOCUS14777</name>
</gene>
<proteinExistence type="predicted"/>
<feature type="compositionally biased region" description="Basic residues" evidence="6">
    <location>
        <begin position="194"/>
        <end position="203"/>
    </location>
</feature>
<evidence type="ECO:0000256" key="1">
    <source>
        <dbReference type="ARBA" id="ARBA00004389"/>
    </source>
</evidence>
<feature type="compositionally biased region" description="Basic and acidic residues" evidence="6">
    <location>
        <begin position="59"/>
        <end position="84"/>
    </location>
</feature>
<dbReference type="Proteomes" id="UP001497512">
    <property type="component" value="Chromosome 3"/>
</dbReference>
<dbReference type="Pfam" id="PF00226">
    <property type="entry name" value="DnaJ"/>
    <property type="match status" value="1"/>
</dbReference>
<evidence type="ECO:0000256" key="5">
    <source>
        <dbReference type="ARBA" id="ARBA00023136"/>
    </source>
</evidence>
<evidence type="ECO:0000256" key="7">
    <source>
        <dbReference type="SAM" id="Phobius"/>
    </source>
</evidence>
<feature type="transmembrane region" description="Helical" evidence="7">
    <location>
        <begin position="267"/>
        <end position="287"/>
    </location>
</feature>
<dbReference type="InterPro" id="IPR001623">
    <property type="entry name" value="DnaJ_domain"/>
</dbReference>
<dbReference type="PANTHER" id="PTHR43908:SF3">
    <property type="entry name" value="AT29763P-RELATED"/>
    <property type="match status" value="1"/>
</dbReference>
<evidence type="ECO:0000259" key="8">
    <source>
        <dbReference type="PROSITE" id="PS50076"/>
    </source>
</evidence>
<dbReference type="Gene3D" id="1.10.287.110">
    <property type="entry name" value="DnaJ domain"/>
    <property type="match status" value="1"/>
</dbReference>
<feature type="domain" description="J" evidence="8">
    <location>
        <begin position="120"/>
        <end position="184"/>
    </location>
</feature>
<evidence type="ECO:0000256" key="3">
    <source>
        <dbReference type="ARBA" id="ARBA00022824"/>
    </source>
</evidence>
<dbReference type="InterPro" id="IPR051100">
    <property type="entry name" value="DnaJ_subfamily_B/C"/>
</dbReference>
<dbReference type="CDD" id="cd06257">
    <property type="entry name" value="DnaJ"/>
    <property type="match status" value="1"/>
</dbReference>
<dbReference type="EMBL" id="OZ019895">
    <property type="protein sequence ID" value="CAK9219708.1"/>
    <property type="molecule type" value="Genomic_DNA"/>
</dbReference>
<dbReference type="InterPro" id="IPR018253">
    <property type="entry name" value="DnaJ_domain_CS"/>
</dbReference>
<evidence type="ECO:0000256" key="2">
    <source>
        <dbReference type="ARBA" id="ARBA00022692"/>
    </source>
</evidence>
<keyword evidence="2 7" id="KW-0812">Transmembrane</keyword>
<dbReference type="SUPFAM" id="SSF46565">
    <property type="entry name" value="Chaperone J-domain"/>
    <property type="match status" value="1"/>
</dbReference>
<dbReference type="InterPro" id="IPR036869">
    <property type="entry name" value="J_dom_sf"/>
</dbReference>
<keyword evidence="5 7" id="KW-0472">Membrane</keyword>
<organism evidence="9 10">
    <name type="scientific">Sphagnum troendelagicum</name>
    <dbReference type="NCBI Taxonomy" id="128251"/>
    <lineage>
        <taxon>Eukaryota</taxon>
        <taxon>Viridiplantae</taxon>
        <taxon>Streptophyta</taxon>
        <taxon>Embryophyta</taxon>
        <taxon>Bryophyta</taxon>
        <taxon>Sphagnophytina</taxon>
        <taxon>Sphagnopsida</taxon>
        <taxon>Sphagnales</taxon>
        <taxon>Sphagnaceae</taxon>
        <taxon>Sphagnum</taxon>
    </lineage>
</organism>
<evidence type="ECO:0000313" key="9">
    <source>
        <dbReference type="EMBL" id="CAK9219708.1"/>
    </source>
</evidence>
<dbReference type="PANTHER" id="PTHR43908">
    <property type="entry name" value="AT29763P-RELATED"/>
    <property type="match status" value="1"/>
</dbReference>
<comment type="subcellular location">
    <subcellularLocation>
        <location evidence="1">Endoplasmic reticulum membrane</location>
        <topology evidence="1">Single-pass membrane protein</topology>
    </subcellularLocation>
</comment>
<evidence type="ECO:0000256" key="4">
    <source>
        <dbReference type="ARBA" id="ARBA00022989"/>
    </source>
</evidence>
<feature type="region of interest" description="Disordered" evidence="6">
    <location>
        <begin position="59"/>
        <end position="95"/>
    </location>
</feature>
<dbReference type="Pfam" id="PF09320">
    <property type="entry name" value="DUF1977"/>
    <property type="match status" value="1"/>
</dbReference>
<keyword evidence="4 7" id="KW-1133">Transmembrane helix</keyword>
<evidence type="ECO:0000256" key="6">
    <source>
        <dbReference type="SAM" id="MobiDB-lite"/>
    </source>
</evidence>
<keyword evidence="10" id="KW-1185">Reference proteome</keyword>
<feature type="region of interest" description="Disordered" evidence="6">
    <location>
        <begin position="186"/>
        <end position="209"/>
    </location>
</feature>
<name>A0ABP0UI82_9BRYO</name>
<reference evidence="9" key="1">
    <citation type="submission" date="2024-02" db="EMBL/GenBank/DDBJ databases">
        <authorList>
            <consortium name="ELIXIR-Norway"/>
            <consortium name="Elixir Norway"/>
        </authorList>
    </citation>
    <scope>NUCLEOTIDE SEQUENCE</scope>
</reference>
<accession>A0ABP0UI82</accession>
<evidence type="ECO:0000313" key="10">
    <source>
        <dbReference type="Proteomes" id="UP001497512"/>
    </source>
</evidence>